<evidence type="ECO:0000313" key="3">
    <source>
        <dbReference type="EMBL" id="MDN0074649.1"/>
    </source>
</evidence>
<dbReference type="PROSITE" id="PS01091">
    <property type="entry name" value="TATD_3"/>
    <property type="match status" value="1"/>
</dbReference>
<evidence type="ECO:0000256" key="2">
    <source>
        <dbReference type="ARBA" id="ARBA00022801"/>
    </source>
</evidence>
<dbReference type="SUPFAM" id="SSF51556">
    <property type="entry name" value="Metallo-dependent hydrolases"/>
    <property type="match status" value="1"/>
</dbReference>
<accession>A0ABT7XM15</accession>
<evidence type="ECO:0000256" key="1">
    <source>
        <dbReference type="ARBA" id="ARBA00009275"/>
    </source>
</evidence>
<dbReference type="InterPro" id="IPR018228">
    <property type="entry name" value="DNase_TatD-rel_CS"/>
</dbReference>
<dbReference type="CDD" id="cd01310">
    <property type="entry name" value="TatD_DNAse"/>
    <property type="match status" value="1"/>
</dbReference>
<gene>
    <name evidence="3" type="ORF">QU481_07055</name>
</gene>
<reference evidence="3" key="1">
    <citation type="submission" date="2023-06" db="EMBL/GenBank/DDBJ databases">
        <authorList>
            <person name="Zhang S."/>
        </authorList>
    </citation>
    <scope>NUCLEOTIDE SEQUENCE</scope>
    <source>
        <strain evidence="3">SG2303</strain>
    </source>
</reference>
<comment type="caution">
    <text evidence="3">The sequence shown here is derived from an EMBL/GenBank/DDBJ whole genome shotgun (WGS) entry which is preliminary data.</text>
</comment>
<dbReference type="PIRSF" id="PIRSF005902">
    <property type="entry name" value="DNase_TatD"/>
    <property type="match status" value="1"/>
</dbReference>
<dbReference type="InterPro" id="IPR032466">
    <property type="entry name" value="Metal_Hydrolase"/>
</dbReference>
<dbReference type="PANTHER" id="PTHR46124:SF2">
    <property type="entry name" value="D-AMINOACYL-TRNA DEACYLASE"/>
    <property type="match status" value="1"/>
</dbReference>
<dbReference type="EMBL" id="JAUEDK010000009">
    <property type="protein sequence ID" value="MDN0074649.1"/>
    <property type="molecule type" value="Genomic_DNA"/>
</dbReference>
<dbReference type="Gene3D" id="3.20.20.140">
    <property type="entry name" value="Metal-dependent hydrolases"/>
    <property type="match status" value="1"/>
</dbReference>
<protein>
    <submittedName>
        <fullName evidence="3">TatD family hydrolase</fullName>
    </submittedName>
</protein>
<dbReference type="InterPro" id="IPR001130">
    <property type="entry name" value="TatD-like"/>
</dbReference>
<comment type="similarity">
    <text evidence="1">Belongs to the metallo-dependent hydrolases superfamily. TatD-type hydrolase family.</text>
</comment>
<proteinExistence type="inferred from homology"/>
<dbReference type="Pfam" id="PF01026">
    <property type="entry name" value="TatD_DNase"/>
    <property type="match status" value="1"/>
</dbReference>
<keyword evidence="2 3" id="KW-0378">Hydrolase</keyword>
<sequence>MFSANPDPALLIDSHCHLDAAEFDGERDAVVAAAHAAGVGQIVVPAVHVANFESTLAMRERYGCWIAFGLHPIYVDQHLDEHLEQLDDWLTRHRPVALGEIGLDFYLPELDPARQEWLFVEQLKLARRHDLPVLLHVRRSQDRLLKYLRQYPVVGGIAHAFNGSTEQAEAFLRLGLKLGFGGAMTFRGSQRIRRLAASLPDSALVLETDAPDIRPEWAQDVPNQPANVARFATVLAELRNSTPLEIARLSSANVLATLKLSF</sequence>
<dbReference type="GO" id="GO:0016787">
    <property type="term" value="F:hydrolase activity"/>
    <property type="evidence" value="ECO:0007669"/>
    <property type="project" value="UniProtKB-KW"/>
</dbReference>
<dbReference type="PROSITE" id="PS01137">
    <property type="entry name" value="TATD_1"/>
    <property type="match status" value="1"/>
</dbReference>
<dbReference type="PANTHER" id="PTHR46124">
    <property type="entry name" value="D-AMINOACYL-TRNA DEACYLASE"/>
    <property type="match status" value="1"/>
</dbReference>
<evidence type="ECO:0000313" key="4">
    <source>
        <dbReference type="Proteomes" id="UP001168540"/>
    </source>
</evidence>
<dbReference type="Proteomes" id="UP001168540">
    <property type="component" value="Unassembled WGS sequence"/>
</dbReference>
<keyword evidence="4" id="KW-1185">Reference proteome</keyword>
<name>A0ABT7XM15_9NEIS</name>
<organism evidence="3 4">
    <name type="scientific">Crenobacter oryzisoli</name>
    <dbReference type="NCBI Taxonomy" id="3056844"/>
    <lineage>
        <taxon>Bacteria</taxon>
        <taxon>Pseudomonadati</taxon>
        <taxon>Pseudomonadota</taxon>
        <taxon>Betaproteobacteria</taxon>
        <taxon>Neisseriales</taxon>
        <taxon>Neisseriaceae</taxon>
        <taxon>Crenobacter</taxon>
    </lineage>
</organism>